<organism evidence="5 6">
    <name type="scientific">Microbacterium trichothecenolyticum</name>
    <name type="common">Aureobacterium trichothecenolyticum</name>
    <dbReference type="NCBI Taxonomy" id="69370"/>
    <lineage>
        <taxon>Bacteria</taxon>
        <taxon>Bacillati</taxon>
        <taxon>Actinomycetota</taxon>
        <taxon>Actinomycetes</taxon>
        <taxon>Micrococcales</taxon>
        <taxon>Microbacteriaceae</taxon>
        <taxon>Microbacterium</taxon>
    </lineage>
</organism>
<evidence type="ECO:0000313" key="5">
    <source>
        <dbReference type="EMBL" id="MDQ1121667.1"/>
    </source>
</evidence>
<dbReference type="PANTHER" id="PTHR43333">
    <property type="entry name" value="2-HACID_DH_C DOMAIN-CONTAINING PROTEIN"/>
    <property type="match status" value="1"/>
</dbReference>
<proteinExistence type="predicted"/>
<dbReference type="Proteomes" id="UP001226691">
    <property type="component" value="Unassembled WGS sequence"/>
</dbReference>
<name>A0ABU0TRX1_MICTR</name>
<accession>A0ABU0TRX1</accession>
<keyword evidence="6" id="KW-1185">Reference proteome</keyword>
<dbReference type="Gene3D" id="3.40.50.720">
    <property type="entry name" value="NAD(P)-binding Rossmann-like Domain"/>
    <property type="match status" value="2"/>
</dbReference>
<protein>
    <submittedName>
        <fullName evidence="5">Phosphoglycerate dehydrogenase-like enzyme</fullName>
    </submittedName>
</protein>
<reference evidence="5 6" key="1">
    <citation type="submission" date="2023-07" db="EMBL/GenBank/DDBJ databases">
        <title>Functional and genomic diversity of the sorghum phyllosphere microbiome.</title>
        <authorList>
            <person name="Shade A."/>
        </authorList>
    </citation>
    <scope>NUCLEOTIDE SEQUENCE [LARGE SCALE GENOMIC DNA]</scope>
    <source>
        <strain evidence="5 6">SORGH_AS_1207</strain>
    </source>
</reference>
<dbReference type="SUPFAM" id="SSF51735">
    <property type="entry name" value="NAD(P)-binding Rossmann-fold domains"/>
    <property type="match status" value="1"/>
</dbReference>
<dbReference type="PANTHER" id="PTHR43333:SF1">
    <property type="entry name" value="D-ISOMER SPECIFIC 2-HYDROXYACID DEHYDROGENASE NAD-BINDING DOMAIN-CONTAINING PROTEIN"/>
    <property type="match status" value="1"/>
</dbReference>
<evidence type="ECO:0000256" key="1">
    <source>
        <dbReference type="ARBA" id="ARBA00023002"/>
    </source>
</evidence>
<dbReference type="CDD" id="cd05300">
    <property type="entry name" value="2-Hacid_dh_1"/>
    <property type="match status" value="1"/>
</dbReference>
<evidence type="ECO:0000256" key="2">
    <source>
        <dbReference type="ARBA" id="ARBA00023027"/>
    </source>
</evidence>
<evidence type="ECO:0000259" key="4">
    <source>
        <dbReference type="Pfam" id="PF02826"/>
    </source>
</evidence>
<dbReference type="InterPro" id="IPR006140">
    <property type="entry name" value="D-isomer_DH_NAD-bd"/>
</dbReference>
<dbReference type="EMBL" id="JAUTBF010000001">
    <property type="protein sequence ID" value="MDQ1121667.1"/>
    <property type="molecule type" value="Genomic_DNA"/>
</dbReference>
<feature type="region of interest" description="Disordered" evidence="3">
    <location>
        <begin position="52"/>
        <end position="71"/>
    </location>
</feature>
<evidence type="ECO:0000313" key="6">
    <source>
        <dbReference type="Proteomes" id="UP001226691"/>
    </source>
</evidence>
<dbReference type="InterPro" id="IPR036291">
    <property type="entry name" value="NAD(P)-bd_dom_sf"/>
</dbReference>
<gene>
    <name evidence="5" type="ORF">QE412_000240</name>
</gene>
<comment type="caution">
    <text evidence="5">The sequence shown here is derived from an EMBL/GenBank/DDBJ whole genome shotgun (WGS) entry which is preliminary data.</text>
</comment>
<keyword evidence="1" id="KW-0560">Oxidoreductase</keyword>
<sequence>MRPLATKGWTKMSTHKSLRAVVAVPLREEHCLLIERLEPRLELVRDVSLTRPMRGPADWSGDPDHERSAAQQRAFDEMVDSADALFGIPDVDPAALARTVAANPGLRWVMTTAAGGGGQVKAAGLDDAALERIVFTTSAGVHGGPLAEFAVFGVLAGAKGLPRLRQDQDAGVWPERWEMRQIDEMTVLVVGLGGIGAECARRFHALGAEVWGTTRSGAPVDGVDRLIPLDELVSAVADVDAIVVTLPGTEQTHHLIGADIFAAVKPGVIVANVGRGTVIDEEALLAALDDGRVGFAALDVFEVEPLPSASPLWRHPHVLVSPHTAALSSKEEERIARRFAENATRLLDGEPLRAVVDTVEFY</sequence>
<dbReference type="Pfam" id="PF02826">
    <property type="entry name" value="2-Hacid_dh_C"/>
    <property type="match status" value="1"/>
</dbReference>
<keyword evidence="2" id="KW-0520">NAD</keyword>
<evidence type="ECO:0000256" key="3">
    <source>
        <dbReference type="SAM" id="MobiDB-lite"/>
    </source>
</evidence>
<feature type="domain" description="D-isomer specific 2-hydroxyacid dehydrogenase NAD-binding" evidence="4">
    <location>
        <begin position="154"/>
        <end position="325"/>
    </location>
</feature>